<evidence type="ECO:0000313" key="2">
    <source>
        <dbReference type="Proteomes" id="UP000244810"/>
    </source>
</evidence>
<sequence length="157" mass="16415">MKFPFLSRWMTEDTGAVTVDWTVLAAAVVGLGLASAAAIRSGSNALGAEINASLVGASVVMLGGGGATERQRLEATDEIWAAWMEELAGYDEDQLQEIYANWSAMATQQLDRGDAASVAMTLDAVSAIATEIESRGNTIPTGTPSSAELDARYATLI</sequence>
<name>A0A2T7UP22_9RHOB</name>
<dbReference type="AlphaFoldDB" id="A0A2T7UP22"/>
<reference evidence="1 2" key="1">
    <citation type="journal article" date="2011" name="Syst. Appl. Microbiol.">
        <title>Defluviimonas denitrificans gen. nov., sp. nov., and Pararhodobacter aggregans gen. nov., sp. nov., non-phototrophic Rhodobacteraceae from the biofilter of a marine aquaculture.</title>
        <authorList>
            <person name="Foesel B.U."/>
            <person name="Drake H.L."/>
            <person name="Schramm A."/>
        </authorList>
    </citation>
    <scope>NUCLEOTIDE SEQUENCE [LARGE SCALE GENOMIC DNA]</scope>
    <source>
        <strain evidence="1 2">D1-19</strain>
    </source>
</reference>
<comment type="caution">
    <text evidence="1">The sequence shown here is derived from an EMBL/GenBank/DDBJ whole genome shotgun (WGS) entry which is preliminary data.</text>
</comment>
<dbReference type="RefSeq" id="WP_107753346.1">
    <property type="nucleotide sequence ID" value="NZ_QBKF01000009.1"/>
</dbReference>
<dbReference type="Proteomes" id="UP000244810">
    <property type="component" value="Unassembled WGS sequence"/>
</dbReference>
<protein>
    <submittedName>
        <fullName evidence="1">Uncharacterized protein</fullName>
    </submittedName>
</protein>
<proteinExistence type="predicted"/>
<organism evidence="1 2">
    <name type="scientific">Pararhodobacter aggregans</name>
    <dbReference type="NCBI Taxonomy" id="404875"/>
    <lineage>
        <taxon>Bacteria</taxon>
        <taxon>Pseudomonadati</taxon>
        <taxon>Pseudomonadota</taxon>
        <taxon>Alphaproteobacteria</taxon>
        <taxon>Rhodobacterales</taxon>
        <taxon>Paracoccaceae</taxon>
        <taxon>Pararhodobacter</taxon>
    </lineage>
</organism>
<keyword evidence="2" id="KW-1185">Reference proteome</keyword>
<evidence type="ECO:0000313" key="1">
    <source>
        <dbReference type="EMBL" id="PVE46371.1"/>
    </source>
</evidence>
<dbReference type="EMBL" id="QDDR01000009">
    <property type="protein sequence ID" value="PVE46371.1"/>
    <property type="molecule type" value="Genomic_DNA"/>
</dbReference>
<accession>A0A2T7UP22</accession>
<gene>
    <name evidence="1" type="ORF">DDE23_17175</name>
</gene>